<dbReference type="Gene3D" id="3.30.1490.20">
    <property type="entry name" value="ATP-grasp fold, A domain"/>
    <property type="match status" value="1"/>
</dbReference>
<dbReference type="PANTHER" id="PTHR18866">
    <property type="entry name" value="CARBOXYLASE:PYRUVATE/ACETYL-COA/PROPIONYL-COA CARBOXYLASE"/>
    <property type="match status" value="1"/>
</dbReference>
<sequence length="673" mass="71840">MFKRILIANRGEIARRIARSCQRLGIEFVAVHSSADAGAEHLRGAVAREWIGEAPASASYLNGQAIIDAALRSGCEAIHPGYGFLSENPGFARAVAEAGLVFIGPDADTIVQMGDKARARQLMEAAGVPVLPGSPEATESYGLIQETCAEIGYPVILKPSAGGGGKGMQVVWSERRCARRWTPPCASAAPASGRPAAGGALRLPAAPPGSADLRRRRGAAVHLFERECSLQRRHQKIVEEAPACGLPADTREALLAAAVRGAQAIGYRNAGTFEFILAPDGRFYFLEVNTRLQVEHPVTEAITGQDLVEWQLRIAAGEGLPLAQADIRADGHAIECRVYAEDPLREFAPMPGAALHARWPAQLRVDAAFDRGGAVPAFYDPMLAKLIAHGSGRAAALAQLQTGLRDTELLGLTSNLGFLQRLLREPRVQAGQLHTHLVDELAAAPEANRLTCAVACAAAIRLALACAESASPWQGGVGAYDRAALDPDAPLGRVAYRGGAERCQAWLLERDAERTLVQVDGRRHAVSLSGAGEHWHGEVDGWRWYALLRGDDVELSVGGQRVALRAELAEQAEQEAGGGLQVRTPMPGTVVALPLAAGSRVEAQQVVAIVEAMKMENRLYAPAPASWPSCTARSATSSMPMRCWSAWARRRPNRRPAWARRQPAPLQGGRASA</sequence>
<keyword evidence="2" id="KW-0436">Ligase</keyword>
<reference evidence="10 11" key="1">
    <citation type="submission" date="2018-12" db="EMBL/GenBank/DDBJ databases">
        <authorList>
            <consortium name="Pathogen Informatics"/>
        </authorList>
    </citation>
    <scope>NUCLEOTIDE SEQUENCE [LARGE SCALE GENOMIC DNA]</scope>
    <source>
        <strain evidence="10 11">NCTC9695</strain>
    </source>
</reference>
<keyword evidence="4 6" id="KW-0067">ATP-binding</keyword>
<gene>
    <name evidence="10" type="primary">accA1_1</name>
    <name evidence="10" type="ORF">NCTC9695_00014</name>
</gene>
<dbReference type="SUPFAM" id="SSF56059">
    <property type="entry name" value="Glutathione synthetase ATP-binding domain-like"/>
    <property type="match status" value="1"/>
</dbReference>
<dbReference type="Gene3D" id="2.40.50.100">
    <property type="match status" value="1"/>
</dbReference>
<dbReference type="GO" id="GO:0016874">
    <property type="term" value="F:ligase activity"/>
    <property type="evidence" value="ECO:0007669"/>
    <property type="project" value="UniProtKB-KW"/>
</dbReference>
<dbReference type="InterPro" id="IPR011054">
    <property type="entry name" value="Rudment_hybrid_motif"/>
</dbReference>
<dbReference type="Pfam" id="PF02785">
    <property type="entry name" value="Biotin_carb_C"/>
    <property type="match status" value="1"/>
</dbReference>
<dbReference type="PROSITE" id="PS00866">
    <property type="entry name" value="CPSASE_1"/>
    <property type="match status" value="1"/>
</dbReference>
<evidence type="ECO:0000256" key="1">
    <source>
        <dbReference type="ARBA" id="ARBA00001953"/>
    </source>
</evidence>
<dbReference type="InterPro" id="IPR011053">
    <property type="entry name" value="Single_hybrid_motif"/>
</dbReference>
<dbReference type="EMBL" id="LR134182">
    <property type="protein sequence ID" value="VEB39631.1"/>
    <property type="molecule type" value="Genomic_DNA"/>
</dbReference>
<dbReference type="InterPro" id="IPR005479">
    <property type="entry name" value="CPAse_ATP-bd"/>
</dbReference>
<dbReference type="InterPro" id="IPR005481">
    <property type="entry name" value="BC-like_N"/>
</dbReference>
<protein>
    <submittedName>
        <fullName evidence="10">Acetyl-/propionyl-coenzyme A carboxylase alpha chain</fullName>
    </submittedName>
</protein>
<dbReference type="InterPro" id="IPR000089">
    <property type="entry name" value="Biotin_lipoyl"/>
</dbReference>
<evidence type="ECO:0000256" key="6">
    <source>
        <dbReference type="PROSITE-ProRule" id="PRU00409"/>
    </source>
</evidence>
<dbReference type="Pfam" id="PF00289">
    <property type="entry name" value="Biotin_carb_N"/>
    <property type="match status" value="1"/>
</dbReference>
<dbReference type="InterPro" id="IPR011761">
    <property type="entry name" value="ATP-grasp"/>
</dbReference>
<dbReference type="InterPro" id="IPR011764">
    <property type="entry name" value="Biotin_carboxylation_dom"/>
</dbReference>
<keyword evidence="3 6" id="KW-0547">Nucleotide-binding</keyword>
<dbReference type="InterPro" id="IPR013815">
    <property type="entry name" value="ATP_grasp_subdomain_1"/>
</dbReference>
<dbReference type="PROSITE" id="PS00867">
    <property type="entry name" value="CPSASE_2"/>
    <property type="match status" value="1"/>
</dbReference>
<dbReference type="PROSITE" id="PS50979">
    <property type="entry name" value="BC"/>
    <property type="match status" value="1"/>
</dbReference>
<dbReference type="InterPro" id="IPR050856">
    <property type="entry name" value="Biotin_carboxylase_complex"/>
</dbReference>
<dbReference type="GO" id="GO:0046872">
    <property type="term" value="F:metal ion binding"/>
    <property type="evidence" value="ECO:0007669"/>
    <property type="project" value="InterPro"/>
</dbReference>
<dbReference type="PANTHER" id="PTHR18866:SF33">
    <property type="entry name" value="METHYLCROTONOYL-COA CARBOXYLASE SUBUNIT ALPHA, MITOCHONDRIAL-RELATED"/>
    <property type="match status" value="1"/>
</dbReference>
<dbReference type="Pfam" id="PF02786">
    <property type="entry name" value="CPSase_L_D2"/>
    <property type="match status" value="2"/>
</dbReference>
<proteinExistence type="predicted"/>
<dbReference type="Pfam" id="PF00364">
    <property type="entry name" value="Biotin_lipoyl"/>
    <property type="match status" value="1"/>
</dbReference>
<dbReference type="GO" id="GO:0005524">
    <property type="term" value="F:ATP binding"/>
    <property type="evidence" value="ECO:0007669"/>
    <property type="project" value="UniProtKB-UniRule"/>
</dbReference>
<dbReference type="CDD" id="cd06850">
    <property type="entry name" value="biotinyl_domain"/>
    <property type="match status" value="1"/>
</dbReference>
<dbReference type="Proteomes" id="UP000275777">
    <property type="component" value="Chromosome"/>
</dbReference>
<evidence type="ECO:0000313" key="10">
    <source>
        <dbReference type="EMBL" id="VEB39631.1"/>
    </source>
</evidence>
<evidence type="ECO:0000313" key="11">
    <source>
        <dbReference type="Proteomes" id="UP000275777"/>
    </source>
</evidence>
<dbReference type="SMART" id="SM00878">
    <property type="entry name" value="Biotin_carb_C"/>
    <property type="match status" value="1"/>
</dbReference>
<accession>A0A447T4L6</accession>
<dbReference type="SUPFAM" id="SSF51230">
    <property type="entry name" value="Single hybrid motif"/>
    <property type="match status" value="1"/>
</dbReference>
<feature type="region of interest" description="Disordered" evidence="7">
    <location>
        <begin position="651"/>
        <end position="673"/>
    </location>
</feature>
<dbReference type="SUPFAM" id="SSF52440">
    <property type="entry name" value="PreATP-grasp domain"/>
    <property type="match status" value="1"/>
</dbReference>
<dbReference type="AlphaFoldDB" id="A0A447T4L6"/>
<keyword evidence="5" id="KW-0092">Biotin</keyword>
<feature type="region of interest" description="Disordered" evidence="7">
    <location>
        <begin position="187"/>
        <end position="209"/>
    </location>
</feature>
<dbReference type="PROSITE" id="PS50975">
    <property type="entry name" value="ATP_GRASP"/>
    <property type="match status" value="1"/>
</dbReference>
<dbReference type="InterPro" id="IPR016185">
    <property type="entry name" value="PreATP-grasp_dom_sf"/>
</dbReference>
<dbReference type="Gene3D" id="3.40.50.20">
    <property type="match status" value="1"/>
</dbReference>
<name>A0A447T4L6_CHRVL</name>
<evidence type="ECO:0000256" key="5">
    <source>
        <dbReference type="ARBA" id="ARBA00023267"/>
    </source>
</evidence>
<evidence type="ECO:0000256" key="4">
    <source>
        <dbReference type="ARBA" id="ARBA00022840"/>
    </source>
</evidence>
<feature type="domain" description="ATP-grasp" evidence="8">
    <location>
        <begin position="120"/>
        <end position="316"/>
    </location>
</feature>
<comment type="cofactor">
    <cofactor evidence="1">
        <name>biotin</name>
        <dbReference type="ChEBI" id="CHEBI:57586"/>
    </cofactor>
</comment>
<evidence type="ECO:0000259" key="8">
    <source>
        <dbReference type="PROSITE" id="PS50975"/>
    </source>
</evidence>
<evidence type="ECO:0000259" key="9">
    <source>
        <dbReference type="PROSITE" id="PS50979"/>
    </source>
</evidence>
<dbReference type="SUPFAM" id="SSF51246">
    <property type="entry name" value="Rudiment single hybrid motif"/>
    <property type="match status" value="1"/>
</dbReference>
<evidence type="ECO:0000256" key="3">
    <source>
        <dbReference type="ARBA" id="ARBA00022741"/>
    </source>
</evidence>
<evidence type="ECO:0000256" key="2">
    <source>
        <dbReference type="ARBA" id="ARBA00022598"/>
    </source>
</evidence>
<dbReference type="Gene3D" id="3.30.470.20">
    <property type="entry name" value="ATP-grasp fold, B domain"/>
    <property type="match status" value="1"/>
</dbReference>
<organism evidence="10 11">
    <name type="scientific">Chromobacterium violaceum</name>
    <dbReference type="NCBI Taxonomy" id="536"/>
    <lineage>
        <taxon>Bacteria</taxon>
        <taxon>Pseudomonadati</taxon>
        <taxon>Pseudomonadota</taxon>
        <taxon>Betaproteobacteria</taxon>
        <taxon>Neisseriales</taxon>
        <taxon>Chromobacteriaceae</taxon>
        <taxon>Chromobacterium</taxon>
    </lineage>
</organism>
<dbReference type="InterPro" id="IPR005482">
    <property type="entry name" value="Biotin_COase_C"/>
</dbReference>
<feature type="domain" description="Biotin carboxylation" evidence="9">
    <location>
        <begin position="1"/>
        <end position="443"/>
    </location>
</feature>
<evidence type="ECO:0000256" key="7">
    <source>
        <dbReference type="SAM" id="MobiDB-lite"/>
    </source>
</evidence>